<dbReference type="Proteomes" id="UP000321583">
    <property type="component" value="Unassembled WGS sequence"/>
</dbReference>
<organism evidence="1 2">
    <name type="scientific">Pseudoxanthomonas taiwanensis J19</name>
    <dbReference type="NCBI Taxonomy" id="935569"/>
    <lineage>
        <taxon>Bacteria</taxon>
        <taxon>Pseudomonadati</taxon>
        <taxon>Pseudomonadota</taxon>
        <taxon>Gammaproteobacteria</taxon>
        <taxon>Lysobacterales</taxon>
        <taxon>Lysobacteraceae</taxon>
        <taxon>Pseudoxanthomonas</taxon>
    </lineage>
</organism>
<dbReference type="AlphaFoldDB" id="A0A562D757"/>
<comment type="caution">
    <text evidence="1">The sequence shown here is derived from an EMBL/GenBank/DDBJ whole genome shotgun (WGS) entry which is preliminary data.</text>
</comment>
<evidence type="ECO:0000313" key="1">
    <source>
        <dbReference type="EMBL" id="TWH05605.1"/>
    </source>
</evidence>
<dbReference type="EMBL" id="VLJS01000086">
    <property type="protein sequence ID" value="TWH05605.1"/>
    <property type="molecule type" value="Genomic_DNA"/>
</dbReference>
<name>A0A562D757_9GAMM</name>
<accession>A0A562D757</accession>
<reference evidence="1 2" key="1">
    <citation type="submission" date="2019-07" db="EMBL/GenBank/DDBJ databases">
        <title>Genome sequencing of lignin-degrading bacterial isolates.</title>
        <authorList>
            <person name="Gladden J."/>
        </authorList>
    </citation>
    <scope>NUCLEOTIDE SEQUENCE [LARGE SCALE GENOMIC DNA]</scope>
    <source>
        <strain evidence="1 2">J19</strain>
    </source>
</reference>
<sequence length="222" mass="24983">MSLIEFKHDFFAGIDVGQVNDWTAISVIERIRAVPRPDVHRTVVEEARQEARATPTRLDLVHLQRIPLGTYYPKQVEIIANLLQQPILSGVTSYMDITGVGRGPFDMLKAAKVRNLHGVMITGSRGEAKQQPYGWSVGKAELVNRVQIEMQTGRLGFAQELELADTLERELMEFRVQINSHGNQEFKAREGQNDDLVLSVSYAVFGALRPIPVHSMDMRFVA</sequence>
<gene>
    <name evidence="1" type="ORF">L613_005500000100</name>
</gene>
<dbReference type="RefSeq" id="WP_125108276.1">
    <property type="nucleotide sequence ID" value="NZ_VLJS01000086.1"/>
</dbReference>
<evidence type="ECO:0000313" key="2">
    <source>
        <dbReference type="Proteomes" id="UP000321583"/>
    </source>
</evidence>
<proteinExistence type="predicted"/>
<protein>
    <submittedName>
        <fullName evidence="1">Uncharacterized protein</fullName>
    </submittedName>
</protein>
<keyword evidence="2" id="KW-1185">Reference proteome</keyword>
<dbReference type="Gene3D" id="3.30.420.240">
    <property type="match status" value="1"/>
</dbReference>